<dbReference type="GeneID" id="37014323"/>
<dbReference type="STRING" id="1684307.A0A316U4Q1"/>
<dbReference type="InterPro" id="IPR004136">
    <property type="entry name" value="NMO"/>
</dbReference>
<dbReference type="AlphaFoldDB" id="A0A316U4Q1"/>
<evidence type="ECO:0000313" key="4">
    <source>
        <dbReference type="EMBL" id="PWN20227.1"/>
    </source>
</evidence>
<dbReference type="GO" id="GO:0018580">
    <property type="term" value="F:nitronate monooxygenase activity"/>
    <property type="evidence" value="ECO:0007669"/>
    <property type="project" value="InterPro"/>
</dbReference>
<keyword evidence="3" id="KW-0560">Oxidoreductase</keyword>
<organism evidence="4 5">
    <name type="scientific">Pseudomicrostroma glucosiphilum</name>
    <dbReference type="NCBI Taxonomy" id="1684307"/>
    <lineage>
        <taxon>Eukaryota</taxon>
        <taxon>Fungi</taxon>
        <taxon>Dikarya</taxon>
        <taxon>Basidiomycota</taxon>
        <taxon>Ustilaginomycotina</taxon>
        <taxon>Exobasidiomycetes</taxon>
        <taxon>Microstromatales</taxon>
        <taxon>Microstromatales incertae sedis</taxon>
        <taxon>Pseudomicrostroma</taxon>
    </lineage>
</organism>
<dbReference type="PANTHER" id="PTHR32332">
    <property type="entry name" value="2-NITROPROPANE DIOXYGENASE"/>
    <property type="match status" value="1"/>
</dbReference>
<dbReference type="RefSeq" id="XP_025347387.1">
    <property type="nucleotide sequence ID" value="XM_025492589.1"/>
</dbReference>
<gene>
    <name evidence="4" type="ORF">BCV69DRAFT_283107</name>
</gene>
<keyword evidence="5" id="KW-1185">Reference proteome</keyword>
<evidence type="ECO:0000313" key="5">
    <source>
        <dbReference type="Proteomes" id="UP000245942"/>
    </source>
</evidence>
<keyword evidence="1" id="KW-0285">Flavoprotein</keyword>
<evidence type="ECO:0000256" key="2">
    <source>
        <dbReference type="ARBA" id="ARBA00022643"/>
    </source>
</evidence>
<dbReference type="EMBL" id="KZ819328">
    <property type="protein sequence ID" value="PWN20227.1"/>
    <property type="molecule type" value="Genomic_DNA"/>
</dbReference>
<keyword evidence="2" id="KW-0288">FMN</keyword>
<sequence>MSIKTALTDALGLRVPVVQGGMQWVGRPQLAAAVSSAGGLGMITALTQPSPDHLRQAIREAHSLLKPGVRERSKFGAIGVNITLLPSINPPDYEGYARAALEEGIRIFETAGNAPTKIIKLVKQHGAYVIHKCTQVRHAVSSQKMGVDCLSIDGFECAGHPGEMDIGGLVLLARAKEELTIPFIASGGMANGDGLAAALALGCCGVNMGTRFMCTVESEIHPRIKQTIVDSTENDTVHLFRTMRNTARVYSNAVAREAIAKERGGAKFEEIQHLVSGARGRTVYEKGDPEAGVWSAGITLGLIHDVPTCEELLVRIEKDAITRIQTMGALVHPAKAVSSAVQERQSRL</sequence>
<dbReference type="CDD" id="cd04730">
    <property type="entry name" value="NPD_like"/>
    <property type="match status" value="1"/>
</dbReference>
<dbReference type="Proteomes" id="UP000245942">
    <property type="component" value="Unassembled WGS sequence"/>
</dbReference>
<dbReference type="OrthoDB" id="412383at2759"/>
<reference evidence="4 5" key="1">
    <citation type="journal article" date="2018" name="Mol. Biol. Evol.">
        <title>Broad Genomic Sampling Reveals a Smut Pathogenic Ancestry of the Fungal Clade Ustilaginomycotina.</title>
        <authorList>
            <person name="Kijpornyongpan T."/>
            <person name="Mondo S.J."/>
            <person name="Barry K."/>
            <person name="Sandor L."/>
            <person name="Lee J."/>
            <person name="Lipzen A."/>
            <person name="Pangilinan J."/>
            <person name="LaButti K."/>
            <person name="Hainaut M."/>
            <person name="Henrissat B."/>
            <person name="Grigoriev I.V."/>
            <person name="Spatafora J.W."/>
            <person name="Aime M.C."/>
        </authorList>
    </citation>
    <scope>NUCLEOTIDE SEQUENCE [LARGE SCALE GENOMIC DNA]</scope>
    <source>
        <strain evidence="4 5">MCA 4718</strain>
    </source>
</reference>
<accession>A0A316U4Q1</accession>
<name>A0A316U4Q1_9BASI</name>
<proteinExistence type="predicted"/>
<evidence type="ECO:0000256" key="3">
    <source>
        <dbReference type="ARBA" id="ARBA00023002"/>
    </source>
</evidence>
<dbReference type="SUPFAM" id="SSF51412">
    <property type="entry name" value="Inosine monophosphate dehydrogenase (IMPDH)"/>
    <property type="match status" value="1"/>
</dbReference>
<protein>
    <submittedName>
        <fullName evidence="4">Inosine monophosphate dehydrogenase</fullName>
    </submittedName>
</protein>
<dbReference type="Pfam" id="PF03060">
    <property type="entry name" value="NMO"/>
    <property type="match status" value="1"/>
</dbReference>
<dbReference type="Gene3D" id="3.20.20.70">
    <property type="entry name" value="Aldolase class I"/>
    <property type="match status" value="1"/>
</dbReference>
<evidence type="ECO:0000256" key="1">
    <source>
        <dbReference type="ARBA" id="ARBA00022630"/>
    </source>
</evidence>
<dbReference type="PANTHER" id="PTHR32332:SF20">
    <property type="entry name" value="2-NITROPROPANE DIOXYGENASE-LIKE PROTEIN"/>
    <property type="match status" value="1"/>
</dbReference>
<dbReference type="InterPro" id="IPR013785">
    <property type="entry name" value="Aldolase_TIM"/>
</dbReference>